<keyword evidence="8" id="KW-1185">Reference proteome</keyword>
<keyword evidence="3 5" id="KW-0479">Metal-binding</keyword>
<dbReference type="OrthoDB" id="383566at2157"/>
<dbReference type="Gene3D" id="3.40.50.1010">
    <property type="entry name" value="5'-nuclease"/>
    <property type="match status" value="1"/>
</dbReference>
<dbReference type="GO" id="GO:0090729">
    <property type="term" value="F:toxin activity"/>
    <property type="evidence" value="ECO:0007669"/>
    <property type="project" value="UniProtKB-KW"/>
</dbReference>
<gene>
    <name evidence="5" type="primary">vapC</name>
    <name evidence="7" type="ordered locus">Tpen_1477</name>
</gene>
<dbReference type="eggNOG" id="arCOG02221">
    <property type="taxonomic scope" value="Archaea"/>
</dbReference>
<dbReference type="GO" id="GO:0004540">
    <property type="term" value="F:RNA nuclease activity"/>
    <property type="evidence" value="ECO:0007669"/>
    <property type="project" value="InterPro"/>
</dbReference>
<proteinExistence type="inferred from homology"/>
<reference evidence="8" key="1">
    <citation type="journal article" date="2008" name="J. Bacteriol.">
        <title>Genome sequence of Thermofilum pendens reveals an exceptional loss of biosynthetic pathways without genome reduction.</title>
        <authorList>
            <person name="Anderson I."/>
            <person name="Rodriguez J."/>
            <person name="Susanti D."/>
            <person name="Porat I."/>
            <person name="Reich C."/>
            <person name="Ulrich L.E."/>
            <person name="Elkins J.G."/>
            <person name="Mavromatis K."/>
            <person name="Lykidis A."/>
            <person name="Kim E."/>
            <person name="Thompson L.S."/>
            <person name="Nolan M."/>
            <person name="Land M."/>
            <person name="Copeland A."/>
            <person name="Lapidus A."/>
            <person name="Lucas S."/>
            <person name="Detter C."/>
            <person name="Zhulin I.B."/>
            <person name="Olsen G.J."/>
            <person name="Whitman W."/>
            <person name="Mukhopadhyay B."/>
            <person name="Bristow J."/>
            <person name="Kyrpides N."/>
        </authorList>
    </citation>
    <scope>NUCLEOTIDE SEQUENCE [LARGE SCALE GENOMIC DNA]</scope>
    <source>
        <strain evidence="8">DSM 2475 / Hrk 5</strain>
    </source>
</reference>
<dbReference type="EnsemblBacteria" id="ABL78874">
    <property type="protein sequence ID" value="ABL78874"/>
    <property type="gene ID" value="Tpen_1477"/>
</dbReference>
<accession>A1S094</accession>
<feature type="binding site" evidence="5">
    <location>
        <position position="10"/>
    </location>
    <ligand>
        <name>Mg(2+)</name>
        <dbReference type="ChEBI" id="CHEBI:18420"/>
    </ligand>
</feature>
<dbReference type="InterPro" id="IPR002716">
    <property type="entry name" value="PIN_dom"/>
</dbReference>
<dbReference type="InterPro" id="IPR029060">
    <property type="entry name" value="PIN-like_dom_sf"/>
</dbReference>
<dbReference type="HOGENOM" id="CLU_149092_0_0_2"/>
<keyword evidence="5" id="KW-0460">Magnesium</keyword>
<dbReference type="EC" id="3.1.-.-" evidence="5"/>
<dbReference type="KEGG" id="tpe:Tpen_1477"/>
<evidence type="ECO:0000256" key="1">
    <source>
        <dbReference type="ARBA" id="ARBA00022649"/>
    </source>
</evidence>
<dbReference type="SUPFAM" id="SSF88723">
    <property type="entry name" value="PIN domain-like"/>
    <property type="match status" value="1"/>
</dbReference>
<keyword evidence="1 5" id="KW-1277">Toxin-antitoxin system</keyword>
<dbReference type="GO" id="GO:0000287">
    <property type="term" value="F:magnesium ion binding"/>
    <property type="evidence" value="ECO:0007669"/>
    <property type="project" value="UniProtKB-UniRule"/>
</dbReference>
<comment type="cofactor">
    <cofactor evidence="5">
        <name>Mg(2+)</name>
        <dbReference type="ChEBI" id="CHEBI:18420"/>
    </cofactor>
</comment>
<dbReference type="Pfam" id="PF01850">
    <property type="entry name" value="PIN"/>
    <property type="match status" value="1"/>
</dbReference>
<dbReference type="GeneID" id="4601578"/>
<sequence length="154" mass="16988">MSRKARVALDTSVIVEYIDARGDLHRQAELVFSALLSGRLEALIPHPVLAETYYVAARLYRALGAGDPEGTASRLVSWLYRLPSVSVPEGGVELAVEAGRVKARYGVALTDCYVLAVARVYACKALFKRPEGEMAKHLDELRREYGAVFLEDYA</sequence>
<keyword evidence="5" id="KW-0800">Toxin</keyword>
<evidence type="ECO:0000256" key="2">
    <source>
        <dbReference type="ARBA" id="ARBA00022722"/>
    </source>
</evidence>
<evidence type="ECO:0000259" key="6">
    <source>
        <dbReference type="Pfam" id="PF01850"/>
    </source>
</evidence>
<name>A1S094_THEPD</name>
<feature type="domain" description="PIN" evidence="6">
    <location>
        <begin position="8"/>
        <end position="126"/>
    </location>
</feature>
<keyword evidence="4 5" id="KW-0378">Hydrolase</keyword>
<evidence type="ECO:0000256" key="4">
    <source>
        <dbReference type="ARBA" id="ARBA00022801"/>
    </source>
</evidence>
<dbReference type="EMBL" id="CP000505">
    <property type="protein sequence ID" value="ABL78874.1"/>
    <property type="molecule type" value="Genomic_DNA"/>
</dbReference>
<evidence type="ECO:0000256" key="3">
    <source>
        <dbReference type="ARBA" id="ARBA00022723"/>
    </source>
</evidence>
<dbReference type="InterPro" id="IPR022907">
    <property type="entry name" value="VapC_family"/>
</dbReference>
<dbReference type="GO" id="GO:0016787">
    <property type="term" value="F:hydrolase activity"/>
    <property type="evidence" value="ECO:0007669"/>
    <property type="project" value="UniProtKB-KW"/>
</dbReference>
<protein>
    <recommendedName>
        <fullName evidence="5">Ribonuclease VapC</fullName>
        <shortName evidence="5">RNase VapC</shortName>
        <ecNumber evidence="5">3.1.-.-</ecNumber>
    </recommendedName>
    <alternativeName>
        <fullName evidence="5">Putative toxin VapC</fullName>
    </alternativeName>
</protein>
<comment type="function">
    <text evidence="5">Toxic component of a toxin-antitoxin (TA) system. An RNase.</text>
</comment>
<organism evidence="7 8">
    <name type="scientific">Thermofilum pendens (strain DSM 2475 / Hrk 5)</name>
    <dbReference type="NCBI Taxonomy" id="368408"/>
    <lineage>
        <taxon>Archaea</taxon>
        <taxon>Thermoproteota</taxon>
        <taxon>Thermoprotei</taxon>
        <taxon>Thermofilales</taxon>
        <taxon>Thermofilaceae</taxon>
        <taxon>Thermofilum</taxon>
    </lineage>
</organism>
<evidence type="ECO:0000313" key="8">
    <source>
        <dbReference type="Proteomes" id="UP000000641"/>
    </source>
</evidence>
<dbReference type="Proteomes" id="UP000000641">
    <property type="component" value="Chromosome"/>
</dbReference>
<dbReference type="RefSeq" id="WP_011753139.1">
    <property type="nucleotide sequence ID" value="NC_008698.1"/>
</dbReference>
<dbReference type="STRING" id="368408.Tpen_1477"/>
<keyword evidence="2 5" id="KW-0540">Nuclease</keyword>
<comment type="similarity">
    <text evidence="5">Belongs to the PINc/VapC protein family.</text>
</comment>
<feature type="binding site" evidence="5">
    <location>
        <position position="111"/>
    </location>
    <ligand>
        <name>Mg(2+)</name>
        <dbReference type="ChEBI" id="CHEBI:18420"/>
    </ligand>
</feature>
<dbReference type="AlphaFoldDB" id="A1S094"/>
<evidence type="ECO:0000313" key="7">
    <source>
        <dbReference type="EMBL" id="ABL78874.1"/>
    </source>
</evidence>
<evidence type="ECO:0000256" key="5">
    <source>
        <dbReference type="HAMAP-Rule" id="MF_00265"/>
    </source>
</evidence>
<dbReference type="HAMAP" id="MF_00265">
    <property type="entry name" value="VapC_Nob1"/>
    <property type="match status" value="1"/>
</dbReference>